<evidence type="ECO:0000256" key="4">
    <source>
        <dbReference type="ARBA" id="ARBA00008545"/>
    </source>
</evidence>
<evidence type="ECO:0000256" key="5">
    <source>
        <dbReference type="ARBA" id="ARBA00014531"/>
    </source>
</evidence>
<evidence type="ECO:0000256" key="21">
    <source>
        <dbReference type="ARBA" id="ARBA00032243"/>
    </source>
</evidence>
<proteinExistence type="inferred from homology"/>
<evidence type="ECO:0000256" key="20">
    <source>
        <dbReference type="ARBA" id="ARBA00030754"/>
    </source>
</evidence>
<keyword evidence="11" id="KW-0479">Metal-binding</keyword>
<keyword evidence="14" id="KW-0378">Hydrolase</keyword>
<keyword evidence="9" id="KW-0235">DNA replication</keyword>
<evidence type="ECO:0000256" key="13">
    <source>
        <dbReference type="ARBA" id="ARBA00022759"/>
    </source>
</evidence>
<dbReference type="PROSITE" id="PS52020">
    <property type="entry name" value="CRESS_DNA_REP"/>
    <property type="match status" value="1"/>
</dbReference>
<sequence length="304" mass="34975">MREATGMVPLRAATPRGPAVPASDSHAAMTSTVRRFCFTWNNYTSEDYERACEFIKSNCKYGIIGKEIAPSTGTAHLQGFCNLQKPMRFNTIKKRLNNGIHIEKANGSDEDNQKYCSKTGEFFETGVPQSQGKRNDLAAVVDSISSGANITSVAEHFPCAFIKYHRGIKEYIKTIRPVPVRDFKTEVFYYYGEPGTGKSRTALEEAKNRGMDSIYYKPRGLWWDGYQQQECVIIDDFYGWIKYDEMLKIMDRYPYKVQIKGGFEEFTSKYIWITSNVDTDLLYKFEGYNTAAFERRLSIKKFFH</sequence>
<dbReference type="GO" id="GO:0005524">
    <property type="term" value="F:ATP binding"/>
    <property type="evidence" value="ECO:0007669"/>
    <property type="project" value="UniProtKB-KW"/>
</dbReference>
<keyword evidence="10" id="KW-0540">Nuclease</keyword>
<evidence type="ECO:0000256" key="23">
    <source>
        <dbReference type="SAM" id="MobiDB-lite"/>
    </source>
</evidence>
<keyword evidence="15" id="KW-0347">Helicase</keyword>
<evidence type="ECO:0000256" key="6">
    <source>
        <dbReference type="ARBA" id="ARBA00022562"/>
    </source>
</evidence>
<dbReference type="GO" id="GO:0042025">
    <property type="term" value="C:host cell nucleus"/>
    <property type="evidence" value="ECO:0007669"/>
    <property type="project" value="UniProtKB-SubCell"/>
</dbReference>
<evidence type="ECO:0000256" key="16">
    <source>
        <dbReference type="ARBA" id="ARBA00022840"/>
    </source>
</evidence>
<organism evidence="25">
    <name type="scientific">Rodent circovirus</name>
    <dbReference type="NCBI Taxonomy" id="2050016"/>
    <lineage>
        <taxon>Viruses</taxon>
        <taxon>Monodnaviria</taxon>
        <taxon>Shotokuvirae</taxon>
        <taxon>Cressdnaviricota</taxon>
        <taxon>Arfiviricetes</taxon>
        <taxon>Cirlivirales</taxon>
        <taxon>Circoviridae</taxon>
    </lineage>
</organism>
<reference evidence="25" key="1">
    <citation type="journal article" date="2018" name="Microbiome">
        <title>Comparative analysis of rodent and small mammal viromes to better understand the wildlife origin of emerging infectious diseases.</title>
        <authorList>
            <person name="Wu Z."/>
            <person name="Lu L."/>
            <person name="Du J."/>
            <person name="Yang L."/>
            <person name="Ren X."/>
            <person name="Liu B."/>
            <person name="Jiang J."/>
            <person name="Yang J."/>
            <person name="Dong J."/>
            <person name="Sun L."/>
            <person name="Zhu Y."/>
            <person name="Li Y."/>
            <person name="Zheng D."/>
            <person name="Zhang C."/>
            <person name="Su H."/>
            <person name="Zheng Y."/>
            <person name="Zhou H."/>
            <person name="Zhu G."/>
            <person name="Li H."/>
            <person name="Chmura A."/>
            <person name="Yang F."/>
            <person name="Daszak P."/>
            <person name="Wang J."/>
            <person name="Liu Q."/>
            <person name="Jin Q."/>
        </authorList>
    </citation>
    <scope>NUCLEOTIDE SEQUENCE</scope>
    <source>
        <strain evidence="25">RtCb-CV-3/HeB2014</strain>
    </source>
</reference>
<keyword evidence="12" id="KW-0547">Nucleotide-binding</keyword>
<evidence type="ECO:0000256" key="15">
    <source>
        <dbReference type="ARBA" id="ARBA00022806"/>
    </source>
</evidence>
<dbReference type="GO" id="GO:0016779">
    <property type="term" value="F:nucleotidyltransferase activity"/>
    <property type="evidence" value="ECO:0007669"/>
    <property type="project" value="UniProtKB-KW"/>
</dbReference>
<comment type="cofactor">
    <cofactor evidence="2">
        <name>Mg(2+)</name>
        <dbReference type="ChEBI" id="CHEBI:18420"/>
    </cofactor>
</comment>
<evidence type="ECO:0000256" key="3">
    <source>
        <dbReference type="ARBA" id="ARBA00004147"/>
    </source>
</evidence>
<dbReference type="GO" id="GO:0004519">
    <property type="term" value="F:endonuclease activity"/>
    <property type="evidence" value="ECO:0007669"/>
    <property type="project" value="UniProtKB-KW"/>
</dbReference>
<accession>A0A2H4MXS8</accession>
<feature type="region of interest" description="Disordered" evidence="23">
    <location>
        <begin position="1"/>
        <end position="25"/>
    </location>
</feature>
<dbReference type="GO" id="GO:0003677">
    <property type="term" value="F:DNA binding"/>
    <property type="evidence" value="ECO:0007669"/>
    <property type="project" value="UniProtKB-KW"/>
</dbReference>
<dbReference type="Pfam" id="PF00910">
    <property type="entry name" value="RNA_helicase"/>
    <property type="match status" value="1"/>
</dbReference>
<dbReference type="GO" id="GO:0003724">
    <property type="term" value="F:RNA helicase activity"/>
    <property type="evidence" value="ECO:0007669"/>
    <property type="project" value="InterPro"/>
</dbReference>
<comment type="similarity">
    <text evidence="4">Belongs to the nanoviruses/circoviruses replication-associated protein family.</text>
</comment>
<keyword evidence="7" id="KW-0808">Transferase</keyword>
<keyword evidence="18" id="KW-0238">DNA-binding</keyword>
<feature type="domain" description="CRESS-DNA virus Rep endonuclease" evidence="24">
    <location>
        <begin position="30"/>
        <end position="128"/>
    </location>
</feature>
<dbReference type="SUPFAM" id="SSF52540">
    <property type="entry name" value="P-loop containing nucleoside triphosphate hydrolases"/>
    <property type="match status" value="1"/>
</dbReference>
<evidence type="ECO:0000256" key="22">
    <source>
        <dbReference type="ARBA" id="ARBA00049360"/>
    </source>
</evidence>
<dbReference type="Gene3D" id="3.40.50.300">
    <property type="entry name" value="P-loop containing nucleotide triphosphate hydrolases"/>
    <property type="match status" value="1"/>
</dbReference>
<dbReference type="InterPro" id="IPR000605">
    <property type="entry name" value="Helicase_SF3_ssDNA/RNA_vir"/>
</dbReference>
<evidence type="ECO:0000256" key="17">
    <source>
        <dbReference type="ARBA" id="ARBA00023124"/>
    </source>
</evidence>
<dbReference type="InterPro" id="IPR049912">
    <property type="entry name" value="CRESS_DNA_REP"/>
</dbReference>
<comment type="catalytic activity">
    <reaction evidence="22">
        <text>ATP + H2O = ADP + phosphate + H(+)</text>
        <dbReference type="Rhea" id="RHEA:13065"/>
        <dbReference type="ChEBI" id="CHEBI:15377"/>
        <dbReference type="ChEBI" id="CHEBI:15378"/>
        <dbReference type="ChEBI" id="CHEBI:30616"/>
        <dbReference type="ChEBI" id="CHEBI:43474"/>
        <dbReference type="ChEBI" id="CHEBI:456216"/>
    </reaction>
</comment>
<keyword evidence="17" id="KW-0190">Covalent protein-DNA linkage</keyword>
<evidence type="ECO:0000256" key="14">
    <source>
        <dbReference type="ARBA" id="ARBA00022801"/>
    </source>
</evidence>
<evidence type="ECO:0000256" key="2">
    <source>
        <dbReference type="ARBA" id="ARBA00001946"/>
    </source>
</evidence>
<keyword evidence="13" id="KW-0255">Endonuclease</keyword>
<keyword evidence="16" id="KW-0067">ATP-binding</keyword>
<protein>
    <recommendedName>
        <fullName evidence="5">Replication-associated protein</fullName>
    </recommendedName>
    <alternativeName>
        <fullName evidence="20">ATP-dependent helicase Rep</fullName>
    </alternativeName>
    <alternativeName>
        <fullName evidence="21">RepP</fullName>
    </alternativeName>
</protein>
<evidence type="ECO:0000256" key="19">
    <source>
        <dbReference type="ARBA" id="ARBA00023268"/>
    </source>
</evidence>
<comment type="cofactor">
    <cofactor evidence="1">
        <name>Mn(2+)</name>
        <dbReference type="ChEBI" id="CHEBI:29035"/>
    </cofactor>
</comment>
<dbReference type="GO" id="GO:0003723">
    <property type="term" value="F:RNA binding"/>
    <property type="evidence" value="ECO:0007669"/>
    <property type="project" value="InterPro"/>
</dbReference>
<name>A0A2H4MXS8_9CIRC</name>
<keyword evidence="19" id="KW-0511">Multifunctional enzyme</keyword>
<evidence type="ECO:0000256" key="1">
    <source>
        <dbReference type="ARBA" id="ARBA00001936"/>
    </source>
</evidence>
<evidence type="ECO:0000256" key="10">
    <source>
        <dbReference type="ARBA" id="ARBA00022722"/>
    </source>
</evidence>
<evidence type="ECO:0000259" key="24">
    <source>
        <dbReference type="PROSITE" id="PS52020"/>
    </source>
</evidence>
<evidence type="ECO:0000256" key="12">
    <source>
        <dbReference type="ARBA" id="ARBA00022741"/>
    </source>
</evidence>
<keyword evidence="8" id="KW-0548">Nucleotidyltransferase</keyword>
<evidence type="ECO:0000256" key="18">
    <source>
        <dbReference type="ARBA" id="ARBA00023125"/>
    </source>
</evidence>
<evidence type="ECO:0000256" key="7">
    <source>
        <dbReference type="ARBA" id="ARBA00022679"/>
    </source>
</evidence>
<evidence type="ECO:0000256" key="9">
    <source>
        <dbReference type="ARBA" id="ARBA00022705"/>
    </source>
</evidence>
<evidence type="ECO:0000313" key="25">
    <source>
        <dbReference type="EMBL" id="ATP66714.1"/>
    </source>
</evidence>
<dbReference type="EMBL" id="KY370032">
    <property type="protein sequence ID" value="ATP66714.1"/>
    <property type="molecule type" value="Genomic_DNA"/>
</dbReference>
<dbReference type="GO" id="GO:0016787">
    <property type="term" value="F:hydrolase activity"/>
    <property type="evidence" value="ECO:0007669"/>
    <property type="project" value="UniProtKB-KW"/>
</dbReference>
<evidence type="ECO:0000256" key="11">
    <source>
        <dbReference type="ARBA" id="ARBA00022723"/>
    </source>
</evidence>
<comment type="subcellular location">
    <subcellularLocation>
        <location evidence="3">Host nucleus</location>
    </subcellularLocation>
</comment>
<dbReference type="Gene3D" id="3.40.1310.20">
    <property type="match status" value="1"/>
</dbReference>
<dbReference type="Pfam" id="PF02407">
    <property type="entry name" value="Viral_Rep"/>
    <property type="match status" value="1"/>
</dbReference>
<dbReference type="GO" id="GO:0006260">
    <property type="term" value="P:DNA replication"/>
    <property type="evidence" value="ECO:0007669"/>
    <property type="project" value="UniProtKB-KW"/>
</dbReference>
<dbReference type="InterPro" id="IPR027417">
    <property type="entry name" value="P-loop_NTPase"/>
</dbReference>
<keyword evidence="6" id="KW-1048">Host nucleus</keyword>
<evidence type="ECO:0000256" key="8">
    <source>
        <dbReference type="ARBA" id="ARBA00022695"/>
    </source>
</evidence>
<dbReference type="GO" id="GO:0046872">
    <property type="term" value="F:metal ion binding"/>
    <property type="evidence" value="ECO:0007669"/>
    <property type="project" value="UniProtKB-KW"/>
</dbReference>